<dbReference type="GO" id="GO:0004222">
    <property type="term" value="F:metalloendopeptidase activity"/>
    <property type="evidence" value="ECO:0007669"/>
    <property type="project" value="InterPro"/>
</dbReference>
<feature type="domain" description="Peptidase M48" evidence="14">
    <location>
        <begin position="129"/>
        <end position="321"/>
    </location>
</feature>
<dbReference type="CDD" id="cd07328">
    <property type="entry name" value="M48_Ste24p_like"/>
    <property type="match status" value="1"/>
</dbReference>
<keyword evidence="16" id="KW-1185">Reference proteome</keyword>
<comment type="caution">
    <text evidence="15">The sequence shown here is derived from an EMBL/GenBank/DDBJ whole genome shotgun (WGS) entry which is preliminary data.</text>
</comment>
<keyword evidence="8" id="KW-0862">Zinc</keyword>
<comment type="subcellular location">
    <subcellularLocation>
        <location evidence="2">Cell membrane</location>
        <topology evidence="2">Multi-pass membrane protein</topology>
    </subcellularLocation>
</comment>
<keyword evidence="7" id="KW-0378">Hydrolase</keyword>
<dbReference type="InterPro" id="IPR050083">
    <property type="entry name" value="HtpX_protease"/>
</dbReference>
<evidence type="ECO:0000313" key="16">
    <source>
        <dbReference type="Proteomes" id="UP000034196"/>
    </source>
</evidence>
<evidence type="ECO:0000256" key="11">
    <source>
        <dbReference type="ARBA" id="ARBA00023136"/>
    </source>
</evidence>
<evidence type="ECO:0000256" key="5">
    <source>
        <dbReference type="ARBA" id="ARBA00022692"/>
    </source>
</evidence>
<proteinExistence type="predicted"/>
<feature type="transmembrane region" description="Helical" evidence="13">
    <location>
        <begin position="45"/>
        <end position="67"/>
    </location>
</feature>
<accession>A0A1J4NRA5</accession>
<evidence type="ECO:0000259" key="14">
    <source>
        <dbReference type="Pfam" id="PF01435"/>
    </source>
</evidence>
<evidence type="ECO:0000256" key="10">
    <source>
        <dbReference type="ARBA" id="ARBA00023049"/>
    </source>
</evidence>
<dbReference type="Gene3D" id="3.30.2010.10">
    <property type="entry name" value="Metalloproteases ('zincins'), catalytic domain"/>
    <property type="match status" value="1"/>
</dbReference>
<reference evidence="15" key="1">
    <citation type="submission" date="2016-10" db="EMBL/GenBank/DDBJ databases">
        <title>Genome sequence of Streptomyces mangrovisoli MUSC 149.</title>
        <authorList>
            <person name="Lee L.-H."/>
            <person name="Ser H.-L."/>
        </authorList>
    </citation>
    <scope>NUCLEOTIDE SEQUENCE [LARGE SCALE GENOMIC DNA]</scope>
    <source>
        <strain evidence="15">MUSC 149</strain>
    </source>
</reference>
<dbReference type="GO" id="GO:0005886">
    <property type="term" value="C:plasma membrane"/>
    <property type="evidence" value="ECO:0007669"/>
    <property type="project" value="UniProtKB-SubCell"/>
</dbReference>
<keyword evidence="11 13" id="KW-0472">Membrane</keyword>
<dbReference type="STRING" id="1428628.WN71_026205"/>
<organism evidence="15 16">
    <name type="scientific">Streptomyces mangrovisoli</name>
    <dbReference type="NCBI Taxonomy" id="1428628"/>
    <lineage>
        <taxon>Bacteria</taxon>
        <taxon>Bacillati</taxon>
        <taxon>Actinomycetota</taxon>
        <taxon>Actinomycetes</taxon>
        <taxon>Kitasatosporales</taxon>
        <taxon>Streptomycetaceae</taxon>
        <taxon>Streptomyces</taxon>
    </lineage>
</organism>
<evidence type="ECO:0000256" key="6">
    <source>
        <dbReference type="ARBA" id="ARBA00022723"/>
    </source>
</evidence>
<keyword evidence="4" id="KW-0645">Protease</keyword>
<dbReference type="PANTHER" id="PTHR43221:SF1">
    <property type="entry name" value="PROTEASE HTPX"/>
    <property type="match status" value="1"/>
</dbReference>
<dbReference type="PANTHER" id="PTHR43221">
    <property type="entry name" value="PROTEASE HTPX"/>
    <property type="match status" value="1"/>
</dbReference>
<name>A0A1J4NRA5_9ACTN</name>
<protein>
    <recommendedName>
        <fullName evidence="14">Peptidase M48 domain-containing protein</fullName>
    </recommendedName>
</protein>
<sequence>MTFRLRAARAFALLVGFFLMGVVLLSAMAVLDWLLMTRLFTARAAWLEGMVVTITVLLAAAIVRGMFAFLRAGRLGPVVDAVPVPPEDQPELWEQIRVAAEAAGQRPPDELYLDAEVNAGVAEHSRLLGLRPGRRRMHLGLPLLAGLTVPQLRAVLAHEFGHYANLDTRLGGVTMRGRKAVVHTVEAFQRGGTRFHFVIGSLYVGYARMFLRTSQSVARHQEFAADRMAARYAGRDTTAAALRLQPVLAGAYAHYRETYAGMGRSQGALPPVGEVHGGFRRLLAARTGERLAELSAGQRPPRPHPYDSHPPTAQRIARIEELPTDERPSDERPSEPADGPAALTLLRDTDRVFAALEEHTLSQETALLRRRSWDDLVLARAVEDADHWSRPLRTAVARALRASAQSTEGTVPAPRQAPAEDAGTAGNDPLPGLEEILDAIDRGLLWMAVADRMPKPHQASRLTGPSARNFIRPKIFDGLAGLIHLRLVESGHATPDIAWSGQPGLLLPEPWEKGMDDAIDAAVADTPDTAPLRALLIGPDGAST</sequence>
<evidence type="ECO:0000313" key="15">
    <source>
        <dbReference type="EMBL" id="OIJ64977.1"/>
    </source>
</evidence>
<evidence type="ECO:0000256" key="3">
    <source>
        <dbReference type="ARBA" id="ARBA00022475"/>
    </source>
</evidence>
<evidence type="ECO:0000256" key="9">
    <source>
        <dbReference type="ARBA" id="ARBA00022989"/>
    </source>
</evidence>
<dbReference type="AlphaFoldDB" id="A0A1J4NRA5"/>
<dbReference type="Proteomes" id="UP000034196">
    <property type="component" value="Unassembled WGS sequence"/>
</dbReference>
<dbReference type="OrthoDB" id="155290at2"/>
<dbReference type="InterPro" id="IPR001915">
    <property type="entry name" value="Peptidase_M48"/>
</dbReference>
<keyword evidence="6" id="KW-0479">Metal-binding</keyword>
<dbReference type="GO" id="GO:0046872">
    <property type="term" value="F:metal ion binding"/>
    <property type="evidence" value="ECO:0007669"/>
    <property type="project" value="UniProtKB-KW"/>
</dbReference>
<evidence type="ECO:0000256" key="7">
    <source>
        <dbReference type="ARBA" id="ARBA00022801"/>
    </source>
</evidence>
<keyword evidence="10" id="KW-0482">Metalloprotease</keyword>
<dbReference type="EMBL" id="LAVA02000067">
    <property type="protein sequence ID" value="OIJ64977.1"/>
    <property type="molecule type" value="Genomic_DNA"/>
</dbReference>
<evidence type="ECO:0000256" key="1">
    <source>
        <dbReference type="ARBA" id="ARBA00001947"/>
    </source>
</evidence>
<dbReference type="RefSeq" id="WP_046592050.1">
    <property type="nucleotide sequence ID" value="NZ_LAVA02000067.1"/>
</dbReference>
<keyword evidence="5 13" id="KW-0812">Transmembrane</keyword>
<keyword evidence="9 13" id="KW-1133">Transmembrane helix</keyword>
<evidence type="ECO:0000256" key="2">
    <source>
        <dbReference type="ARBA" id="ARBA00004651"/>
    </source>
</evidence>
<evidence type="ECO:0000256" key="4">
    <source>
        <dbReference type="ARBA" id="ARBA00022670"/>
    </source>
</evidence>
<evidence type="ECO:0000256" key="12">
    <source>
        <dbReference type="SAM" id="MobiDB-lite"/>
    </source>
</evidence>
<feature type="region of interest" description="Disordered" evidence="12">
    <location>
        <begin position="293"/>
        <end position="312"/>
    </location>
</feature>
<dbReference type="GO" id="GO:0006508">
    <property type="term" value="P:proteolysis"/>
    <property type="evidence" value="ECO:0007669"/>
    <property type="project" value="UniProtKB-KW"/>
</dbReference>
<evidence type="ECO:0000256" key="8">
    <source>
        <dbReference type="ARBA" id="ARBA00022833"/>
    </source>
</evidence>
<dbReference type="Pfam" id="PF01435">
    <property type="entry name" value="Peptidase_M48"/>
    <property type="match status" value="1"/>
</dbReference>
<evidence type="ECO:0000256" key="13">
    <source>
        <dbReference type="SAM" id="Phobius"/>
    </source>
</evidence>
<comment type="cofactor">
    <cofactor evidence="1">
        <name>Zn(2+)</name>
        <dbReference type="ChEBI" id="CHEBI:29105"/>
    </cofactor>
</comment>
<keyword evidence="3" id="KW-1003">Cell membrane</keyword>
<gene>
    <name evidence="15" type="ORF">WN71_026205</name>
</gene>
<feature type="region of interest" description="Disordered" evidence="12">
    <location>
        <begin position="403"/>
        <end position="429"/>
    </location>
</feature>